<dbReference type="SUPFAM" id="SSF48576">
    <property type="entry name" value="Terpenoid synthases"/>
    <property type="match status" value="2"/>
</dbReference>
<dbReference type="AlphaFoldDB" id="A0A6A6LAS9"/>
<dbReference type="InterPro" id="IPR036965">
    <property type="entry name" value="Terpene_synth_N_sf"/>
</dbReference>
<dbReference type="EMBL" id="JAAGAX010000012">
    <property type="protein sequence ID" value="KAF2297398.1"/>
    <property type="molecule type" value="Genomic_DNA"/>
</dbReference>
<dbReference type="InterPro" id="IPR034741">
    <property type="entry name" value="Terpene_cyclase-like_1_C"/>
</dbReference>
<keyword evidence="9" id="KW-1185">Reference proteome</keyword>
<keyword evidence="5" id="KW-0456">Lyase</keyword>
<organism evidence="8 9">
    <name type="scientific">Hevea brasiliensis</name>
    <name type="common">Para rubber tree</name>
    <name type="synonym">Siphonia brasiliensis</name>
    <dbReference type="NCBI Taxonomy" id="3981"/>
    <lineage>
        <taxon>Eukaryota</taxon>
        <taxon>Viridiplantae</taxon>
        <taxon>Streptophyta</taxon>
        <taxon>Embryophyta</taxon>
        <taxon>Tracheophyta</taxon>
        <taxon>Spermatophyta</taxon>
        <taxon>Magnoliopsida</taxon>
        <taxon>eudicotyledons</taxon>
        <taxon>Gunneridae</taxon>
        <taxon>Pentapetalae</taxon>
        <taxon>rosids</taxon>
        <taxon>fabids</taxon>
        <taxon>Malpighiales</taxon>
        <taxon>Euphorbiaceae</taxon>
        <taxon>Crotonoideae</taxon>
        <taxon>Micrandreae</taxon>
        <taxon>Hevea</taxon>
    </lineage>
</organism>
<evidence type="ECO:0000256" key="4">
    <source>
        <dbReference type="ARBA" id="ARBA00022842"/>
    </source>
</evidence>
<name>A0A6A6LAS9_HEVBR</name>
<proteinExistence type="inferred from homology"/>
<dbReference type="Pfam" id="PF03936">
    <property type="entry name" value="Terpene_synth_C"/>
    <property type="match status" value="2"/>
</dbReference>
<evidence type="ECO:0000256" key="2">
    <source>
        <dbReference type="ARBA" id="ARBA00006333"/>
    </source>
</evidence>
<dbReference type="SFLD" id="SFLDS00005">
    <property type="entry name" value="Isoprenoid_Synthase_Type_I"/>
    <property type="match status" value="1"/>
</dbReference>
<dbReference type="CDD" id="cd00684">
    <property type="entry name" value="Terpene_cyclase_plant_C1"/>
    <property type="match status" value="1"/>
</dbReference>
<dbReference type="FunFam" id="1.50.10.130:FF:000001">
    <property type="entry name" value="Isoprene synthase, chloroplastic"/>
    <property type="match status" value="1"/>
</dbReference>
<dbReference type="GO" id="GO:0120251">
    <property type="term" value="P:hydrocarbon biosynthetic process"/>
    <property type="evidence" value="ECO:0007669"/>
    <property type="project" value="UniProtKB-ARBA"/>
</dbReference>
<dbReference type="SMR" id="A0A6A6LAS9"/>
<sequence>MLAKNEGEVFRPLANFPPTVWGYSFAKFSLLDPEFESYTKEVEVLQQEVKYMLIQSTEKLTDKIEFINLLYHLGVSYHFENKIDEQLNDIFNVLPDLLAQNDYDLHTLAISFQVFRQYGYKMPCDVFNKFKDSDGGFDKTISSDVKGLLSLYEATFLSVHGEDILDEALAFTRQHLETLVAQSSPRLAEHIRNALLRPFYQGIERIKTRQYISFYEGDESRNETLLKFAKLDYNRLQFLYKQELALLSRQILFFHFLCNADAIDDVPEYMKVIYKGLLKLFDETESAGNGKMSSRTSYAKEKFKDVAKAYFVEAKWFNEGYVPSMKEYIENGLITSAYSVLPAASFIGMENIMGSKEYEWVESNPKAVIASKLICRLMDDITTREQKRGHCASSVECYMKEHGVSEMEAIAEIQKMCANAWKDMNEECMKPTAVPRVLLKYYVNLARVIDFVYKNLNHTLKEWKYSNKSWWKDINLAEKLPYIRDRIVEVYLWAVAAHFEPEYTLARLMITKYTKMLSVVDDTYDAYGTIDELRRFTDAFQRCNADAIDEVPEYMKVIYKGLLNLFDETESAGNEEMSSRTSYAKEKFKEIARGYFVEAKWFNEGYVPSMEEYIENGLITSTYSVIPAASFIGMENVMGTKEYEWVENNPKTVIACKLICRLMDDITTREDERKRGHCASSVECYMKEHGVSEMEAIAEIQRMCANAWKDMNEECMKPTAVPRVLLKYYVNLARVIDFVYKYMDSYTYCSSLKEDVYSLFLGPLPM</sequence>
<evidence type="ECO:0000313" key="8">
    <source>
        <dbReference type="EMBL" id="KAF2297398.1"/>
    </source>
</evidence>
<dbReference type="InterPro" id="IPR001906">
    <property type="entry name" value="Terpene_synth_N"/>
</dbReference>
<evidence type="ECO:0000256" key="3">
    <source>
        <dbReference type="ARBA" id="ARBA00022723"/>
    </source>
</evidence>
<evidence type="ECO:0000259" key="6">
    <source>
        <dbReference type="Pfam" id="PF01397"/>
    </source>
</evidence>
<dbReference type="InterPro" id="IPR044814">
    <property type="entry name" value="Terpene_cyclase_plant_C1"/>
</dbReference>
<dbReference type="InterPro" id="IPR005630">
    <property type="entry name" value="Terpene_synthase_metal-bd"/>
</dbReference>
<dbReference type="GO" id="GO:0016102">
    <property type="term" value="P:diterpenoid biosynthetic process"/>
    <property type="evidence" value="ECO:0007669"/>
    <property type="project" value="InterPro"/>
</dbReference>
<dbReference type="InterPro" id="IPR050148">
    <property type="entry name" value="Terpene_synthase-like"/>
</dbReference>
<comment type="caution">
    <text evidence="8">The sequence shown here is derived from an EMBL/GenBank/DDBJ whole genome shotgun (WGS) entry which is preliminary data.</text>
</comment>
<feature type="domain" description="Terpene synthase N-terminal" evidence="6">
    <location>
        <begin position="21"/>
        <end position="195"/>
    </location>
</feature>
<evidence type="ECO:0000256" key="1">
    <source>
        <dbReference type="ARBA" id="ARBA00001946"/>
    </source>
</evidence>
<feature type="domain" description="Terpene synthase metal-binding" evidence="7">
    <location>
        <begin position="258"/>
        <end position="423"/>
    </location>
</feature>
<evidence type="ECO:0000256" key="5">
    <source>
        <dbReference type="ARBA" id="ARBA00023239"/>
    </source>
</evidence>
<evidence type="ECO:0000259" key="7">
    <source>
        <dbReference type="Pfam" id="PF03936"/>
    </source>
</evidence>
<dbReference type="Pfam" id="PF01397">
    <property type="entry name" value="Terpene_synth"/>
    <property type="match status" value="1"/>
</dbReference>
<dbReference type="InterPro" id="IPR008949">
    <property type="entry name" value="Isoprenoid_synthase_dom_sf"/>
</dbReference>
<accession>A0A6A6LAS9</accession>
<keyword evidence="3" id="KW-0479">Metal-binding</keyword>
<feature type="domain" description="Terpene synthase metal-binding" evidence="7">
    <location>
        <begin position="472"/>
        <end position="710"/>
    </location>
</feature>
<comment type="cofactor">
    <cofactor evidence="1">
        <name>Mg(2+)</name>
        <dbReference type="ChEBI" id="CHEBI:18420"/>
    </cofactor>
</comment>
<evidence type="ECO:0000313" key="9">
    <source>
        <dbReference type="Proteomes" id="UP000467840"/>
    </source>
</evidence>
<dbReference type="Gene3D" id="1.10.600.10">
    <property type="entry name" value="Farnesyl Diphosphate Synthase"/>
    <property type="match status" value="2"/>
</dbReference>
<comment type="similarity">
    <text evidence="2">Belongs to the terpene synthase family.</text>
</comment>
<gene>
    <name evidence="8" type="ORF">GH714_023039</name>
</gene>
<dbReference type="InterPro" id="IPR008930">
    <property type="entry name" value="Terpenoid_cyclase/PrenylTrfase"/>
</dbReference>
<dbReference type="SUPFAM" id="SSF48239">
    <property type="entry name" value="Terpenoid cyclases/Protein prenyltransferases"/>
    <property type="match status" value="1"/>
</dbReference>
<dbReference type="SFLD" id="SFLDG01019">
    <property type="entry name" value="Terpene_Cyclase_Like_1_C_Termi"/>
    <property type="match status" value="1"/>
</dbReference>
<keyword evidence="4" id="KW-0460">Magnesium</keyword>
<dbReference type="Proteomes" id="UP000467840">
    <property type="component" value="Chromosome 18"/>
</dbReference>
<dbReference type="CDD" id="cd00868">
    <property type="entry name" value="Terpene_cyclase_C1"/>
    <property type="match status" value="1"/>
</dbReference>
<dbReference type="PANTHER" id="PTHR31225">
    <property type="entry name" value="OS04G0344100 PROTEIN-RELATED"/>
    <property type="match status" value="1"/>
</dbReference>
<protein>
    <submittedName>
        <fullName evidence="8">Uncharacterized protein</fullName>
    </submittedName>
</protein>
<dbReference type="Gene3D" id="1.50.10.130">
    <property type="entry name" value="Terpene synthase, N-terminal domain"/>
    <property type="match status" value="1"/>
</dbReference>
<dbReference type="PANTHER" id="PTHR31225:SF231">
    <property type="entry name" value="TERPENE SYNTHASE 6-RELATED"/>
    <property type="match status" value="1"/>
</dbReference>
<reference evidence="8 9" key="1">
    <citation type="journal article" date="2020" name="Mol. Plant">
        <title>The Chromosome-Based Rubber Tree Genome Provides New Insights into Spurge Genome Evolution and Rubber Biosynthesis.</title>
        <authorList>
            <person name="Liu J."/>
            <person name="Shi C."/>
            <person name="Shi C.C."/>
            <person name="Li W."/>
            <person name="Zhang Q.J."/>
            <person name="Zhang Y."/>
            <person name="Li K."/>
            <person name="Lu H.F."/>
            <person name="Shi C."/>
            <person name="Zhu S.T."/>
            <person name="Xiao Z.Y."/>
            <person name="Nan H."/>
            <person name="Yue Y."/>
            <person name="Zhu X.G."/>
            <person name="Wu Y."/>
            <person name="Hong X.N."/>
            <person name="Fan G.Y."/>
            <person name="Tong Y."/>
            <person name="Zhang D."/>
            <person name="Mao C.L."/>
            <person name="Liu Y.L."/>
            <person name="Hao S.J."/>
            <person name="Liu W.Q."/>
            <person name="Lv M.Q."/>
            <person name="Zhang H.B."/>
            <person name="Liu Y."/>
            <person name="Hu-Tang G.R."/>
            <person name="Wang J.P."/>
            <person name="Wang J.H."/>
            <person name="Sun Y.H."/>
            <person name="Ni S.B."/>
            <person name="Chen W.B."/>
            <person name="Zhang X.C."/>
            <person name="Jiao Y.N."/>
            <person name="Eichler E.E."/>
            <person name="Li G.H."/>
            <person name="Liu X."/>
            <person name="Gao L.Z."/>
        </authorList>
    </citation>
    <scope>NUCLEOTIDE SEQUENCE [LARGE SCALE GENOMIC DNA]</scope>
    <source>
        <strain evidence="9">cv. GT1</strain>
        <tissue evidence="8">Leaf</tissue>
    </source>
</reference>
<dbReference type="GO" id="GO:0000287">
    <property type="term" value="F:magnesium ion binding"/>
    <property type="evidence" value="ECO:0007669"/>
    <property type="project" value="InterPro"/>
</dbReference>
<dbReference type="FunFam" id="1.10.600.10:FF:000007">
    <property type="entry name" value="Isoprene synthase, chloroplastic"/>
    <property type="match status" value="1"/>
</dbReference>
<dbReference type="GO" id="GO:0010333">
    <property type="term" value="F:terpene synthase activity"/>
    <property type="evidence" value="ECO:0007669"/>
    <property type="project" value="InterPro"/>
</dbReference>